<accession>A0A1A9F3P0</accession>
<dbReference type="Proteomes" id="UP000078070">
    <property type="component" value="Chromosome"/>
</dbReference>
<evidence type="ECO:0000259" key="1">
    <source>
        <dbReference type="Pfam" id="PF15984"/>
    </source>
</evidence>
<dbReference type="AlphaFoldDB" id="A0A1A9F3P0"/>
<dbReference type="KEGG" id="mars:A8C75_19825"/>
<dbReference type="STRING" id="1821621.A8C75_19825"/>
<gene>
    <name evidence="2" type="ORF">A8C75_19825</name>
</gene>
<keyword evidence="3" id="KW-1185">Reference proteome</keyword>
<protein>
    <recommendedName>
        <fullName evidence="1">Bacterial collagen-like protein middle domain-containing protein</fullName>
    </recommendedName>
</protein>
<dbReference type="Pfam" id="PF15984">
    <property type="entry name" value="Collagen_mid"/>
    <property type="match status" value="1"/>
</dbReference>
<dbReference type="InterPro" id="IPR031929">
    <property type="entry name" value="CLP_mid"/>
</dbReference>
<evidence type="ECO:0000313" key="3">
    <source>
        <dbReference type="Proteomes" id="UP000078070"/>
    </source>
</evidence>
<organism evidence="2 3">
    <name type="scientific">Marinobacterium aestuarii</name>
    <dbReference type="NCBI Taxonomy" id="1821621"/>
    <lineage>
        <taxon>Bacteria</taxon>
        <taxon>Pseudomonadati</taxon>
        <taxon>Pseudomonadota</taxon>
        <taxon>Gammaproteobacteria</taxon>
        <taxon>Oceanospirillales</taxon>
        <taxon>Oceanospirillaceae</taxon>
        <taxon>Marinobacterium</taxon>
    </lineage>
</organism>
<reference evidence="3" key="1">
    <citation type="submission" date="2016-05" db="EMBL/GenBank/DDBJ databases">
        <authorList>
            <person name="Baek K."/>
            <person name="Yang S.-J."/>
        </authorList>
    </citation>
    <scope>NUCLEOTIDE SEQUENCE [LARGE SCALE GENOMIC DNA]</scope>
    <source>
        <strain evidence="3">ST58-10</strain>
    </source>
</reference>
<reference evidence="2 3" key="2">
    <citation type="journal article" date="2018" name="Int. J. Syst. Evol. Microbiol.">
        <title>Marinobacterium aestuarii sp. nov., a benzene-degrading marine bacterium isolated from estuary sediment.</title>
        <authorList>
            <person name="Bae S.S."/>
            <person name="Jung J."/>
            <person name="Chung D."/>
            <person name="Baek K."/>
        </authorList>
    </citation>
    <scope>NUCLEOTIDE SEQUENCE [LARGE SCALE GENOMIC DNA]</scope>
    <source>
        <strain evidence="2 3">ST58-10</strain>
    </source>
</reference>
<feature type="domain" description="Bacterial collagen-like protein middle" evidence="1">
    <location>
        <begin position="3"/>
        <end position="69"/>
    </location>
</feature>
<dbReference type="EMBL" id="CP015839">
    <property type="protein sequence ID" value="ANG64498.1"/>
    <property type="molecule type" value="Genomic_DNA"/>
</dbReference>
<proteinExistence type="predicted"/>
<sequence>MIAETEGGTQVIGQALVVGPVATSLLEQSGTAVVILGGDLANNDNAVLASTGGTVQGVGRLVIDAGGLLSLADATDTGEALDLNNLLAGLDNNGSPLDALDSVLGADNGNLLSSVTDTVEGLTGGLSGTDGGLLSPVTDAVGGLTGGLAGTDGGLLSPVTDVVDGLTSGGLTGTDVGLIDPLLDTVDGLTGGLLGGDGGLLDPVTGTTDGLQSGDGDLLGSATDILGGLTGTGLPSSETIANEGLVDTLDNTLLDPLVGGLL</sequence>
<name>A0A1A9F3P0_9GAMM</name>
<evidence type="ECO:0000313" key="2">
    <source>
        <dbReference type="EMBL" id="ANG64498.1"/>
    </source>
</evidence>